<reference evidence="1" key="1">
    <citation type="submission" date="2014-11" db="EMBL/GenBank/DDBJ databases">
        <authorList>
            <person name="Zhu J."/>
            <person name="Qi W."/>
            <person name="Song R."/>
        </authorList>
    </citation>
    <scope>NUCLEOTIDE SEQUENCE</scope>
</reference>
<name>A0A1B1TA88_9ARCH</name>
<dbReference type="Gene3D" id="2.160.20.80">
    <property type="entry name" value="E3 ubiquitin-protein ligase SopA"/>
    <property type="match status" value="1"/>
</dbReference>
<protein>
    <submittedName>
        <fullName evidence="1">Uncharacterized protein</fullName>
    </submittedName>
</protein>
<sequence length="194" mass="21660">MEFNGVILNPSDNLSILELSTTNLSNLNITSSDLSYTRAVNLVACPNILPDEYYCLNNNIIGPNMNIIHANLSNLDLSEIDFYKMHARNLKACPNMLPDDYVCIAIPDESGEYVILGPDMVLEHYKYSGDSANMSFAYSNMNNLNLTNMTIYNYDFTGTDFSNTILDETSFRDCICPDGSLSNLQDNTCSNNLI</sequence>
<organism evidence="1">
    <name type="scientific">uncultured Poseidoniia archaeon</name>
    <dbReference type="NCBI Taxonomy" id="1697135"/>
    <lineage>
        <taxon>Archaea</taxon>
        <taxon>Methanobacteriati</taxon>
        <taxon>Thermoplasmatota</taxon>
        <taxon>Candidatus Poseidoniia</taxon>
        <taxon>environmental samples</taxon>
    </lineage>
</organism>
<reference evidence="1" key="2">
    <citation type="journal article" date="2015" name="ISME J.">
        <title>A new class of marine Euryarchaeota group II from the Mediterranean deep chlorophyll maximum.</title>
        <authorList>
            <person name="Martin-Cuadrado A.B."/>
            <person name="Garcia-Heredia I."/>
            <person name="Molto A.G."/>
            <person name="Lopez-Ubeda R."/>
            <person name="Kimes N."/>
            <person name="Lopez-Garcia P."/>
            <person name="Moreira D."/>
            <person name="Rodriguez-Valera F."/>
        </authorList>
    </citation>
    <scope>NUCLEOTIDE SEQUENCE</scope>
</reference>
<accession>A0A1B1TA88</accession>
<evidence type="ECO:0000313" key="1">
    <source>
        <dbReference type="EMBL" id="ANV79196.1"/>
    </source>
</evidence>
<dbReference type="SUPFAM" id="SSF141571">
    <property type="entry name" value="Pentapeptide repeat-like"/>
    <property type="match status" value="1"/>
</dbReference>
<proteinExistence type="predicted"/>
<dbReference type="AlphaFoldDB" id="A0A1B1TA88"/>
<dbReference type="EMBL" id="KP211814">
    <property type="protein sequence ID" value="ANV79196.1"/>
    <property type="molecule type" value="Genomic_DNA"/>
</dbReference>